<name>A0A7R9BSJ2_9CRUS</name>
<dbReference type="GO" id="GO:0006986">
    <property type="term" value="P:response to unfolded protein"/>
    <property type="evidence" value="ECO:0007669"/>
    <property type="project" value="UniProtKB-KW"/>
</dbReference>
<protein>
    <recommendedName>
        <fullName evidence="4">UBX domain-containing protein 4</fullName>
    </recommendedName>
    <alternativeName>
        <fullName evidence="5">UBX domain-containing protein 2</fullName>
    </alternativeName>
</protein>
<reference evidence="9" key="1">
    <citation type="submission" date="2020-11" db="EMBL/GenBank/DDBJ databases">
        <authorList>
            <person name="Tran Van P."/>
        </authorList>
    </citation>
    <scope>NUCLEOTIDE SEQUENCE</scope>
</reference>
<evidence type="ECO:0000256" key="1">
    <source>
        <dbReference type="ARBA" id="ARBA00004406"/>
    </source>
</evidence>
<comment type="subcellular location">
    <subcellularLocation>
        <location evidence="1">Endoplasmic reticulum membrane</location>
        <topology evidence="1">Peripheral membrane protein</topology>
    </subcellularLocation>
</comment>
<evidence type="ECO:0000256" key="7">
    <source>
        <dbReference type="SAM" id="MobiDB-lite"/>
    </source>
</evidence>
<keyword evidence="10" id="KW-1185">Reference proteome</keyword>
<dbReference type="Gene3D" id="3.10.20.90">
    <property type="entry name" value="Phosphatidylinositol 3-kinase Catalytic Subunit, Chain A, domain 1"/>
    <property type="match status" value="1"/>
</dbReference>
<comment type="function">
    <text evidence="6">Involved in endoplasmic reticulum-associated protein degradation (ERAD). Acts as a platform to recruit both UBQLN1 and VCP to the ER during ERAD.</text>
</comment>
<feature type="domain" description="UBX" evidence="8">
    <location>
        <begin position="349"/>
        <end position="402"/>
    </location>
</feature>
<dbReference type="AlphaFoldDB" id="A0A7R9BSJ2"/>
<dbReference type="InterPro" id="IPR001012">
    <property type="entry name" value="UBX_dom"/>
</dbReference>
<feature type="region of interest" description="Disordered" evidence="7">
    <location>
        <begin position="489"/>
        <end position="570"/>
    </location>
</feature>
<feature type="compositionally biased region" description="Low complexity" evidence="7">
    <location>
        <begin position="120"/>
        <end position="129"/>
    </location>
</feature>
<feature type="compositionally biased region" description="Polar residues" evidence="7">
    <location>
        <begin position="489"/>
        <end position="503"/>
    </location>
</feature>
<dbReference type="GO" id="GO:0036503">
    <property type="term" value="P:ERAD pathway"/>
    <property type="evidence" value="ECO:0007669"/>
    <property type="project" value="TreeGrafter"/>
</dbReference>
<dbReference type="GO" id="GO:0005789">
    <property type="term" value="C:endoplasmic reticulum membrane"/>
    <property type="evidence" value="ECO:0007669"/>
    <property type="project" value="UniProtKB-SubCell"/>
</dbReference>
<gene>
    <name evidence="9" type="ORF">NMOB1V02_LOCUS8422</name>
</gene>
<evidence type="ECO:0000313" key="10">
    <source>
        <dbReference type="Proteomes" id="UP000678499"/>
    </source>
</evidence>
<dbReference type="InterPro" id="IPR036249">
    <property type="entry name" value="Thioredoxin-like_sf"/>
</dbReference>
<evidence type="ECO:0000259" key="8">
    <source>
        <dbReference type="Pfam" id="PF00789"/>
    </source>
</evidence>
<dbReference type="OrthoDB" id="2445133at2759"/>
<dbReference type="Pfam" id="PF00789">
    <property type="entry name" value="UBX"/>
    <property type="match status" value="1"/>
</dbReference>
<evidence type="ECO:0000256" key="2">
    <source>
        <dbReference type="ARBA" id="ARBA00023230"/>
    </source>
</evidence>
<dbReference type="Pfam" id="PF23187">
    <property type="entry name" value="UBX7_N"/>
    <property type="match status" value="1"/>
</dbReference>
<feature type="region of interest" description="Disordered" evidence="7">
    <location>
        <begin position="116"/>
        <end position="172"/>
    </location>
</feature>
<dbReference type="SUPFAM" id="SSF52833">
    <property type="entry name" value="Thioredoxin-like"/>
    <property type="match status" value="1"/>
</dbReference>
<dbReference type="EMBL" id="CAJPEX010002383">
    <property type="protein sequence ID" value="CAG0920917.1"/>
    <property type="molecule type" value="Genomic_DNA"/>
</dbReference>
<evidence type="ECO:0000256" key="5">
    <source>
        <dbReference type="ARBA" id="ARBA00041575"/>
    </source>
</evidence>
<dbReference type="PANTHER" id="PTHR46424">
    <property type="entry name" value="UBX DOMAIN-CONTAINING PROTEIN 4"/>
    <property type="match status" value="1"/>
</dbReference>
<dbReference type="SUPFAM" id="SSF54236">
    <property type="entry name" value="Ubiquitin-like"/>
    <property type="match status" value="1"/>
</dbReference>
<evidence type="ECO:0000256" key="3">
    <source>
        <dbReference type="ARBA" id="ARBA00038812"/>
    </source>
</evidence>
<feature type="region of interest" description="Disordered" evidence="7">
    <location>
        <begin position="185"/>
        <end position="207"/>
    </location>
</feature>
<feature type="compositionally biased region" description="Polar residues" evidence="7">
    <location>
        <begin position="152"/>
        <end position="166"/>
    </location>
</feature>
<sequence>MWFNGGVTDAVKESVTREAVFVVYVYDAEEESSTMTKVVESSETNSLLGTDGGKFVCIKVSRGTDEFTQFGQIYPIVKTPCVYFIGKNGVPLSIVSGVVSQDQFLSTIQEVTAKHTGVSTPVETPVTETASGVTRVSSGAESSESSVRENLADTNAAQEGATSASAVSDPEKLNRVQELLEKRRAEKEQEMIQKEKEQEMERRRVGQELQKFKDWQSDEERRKIAAERKRDRQEEINARERVLAQIEQDRKERAARFNQVRADETKQEDEEKQRILTEERVKREAELAEQSLPEKKKNKINLVIEEIAAMGNFSKIFHKCFRSQTERVKANGLPSRRHVRKGRLSGKAEVRAHVRTQVVPKNPSLRDKFKLCTLYPRRTFDEQSDGETLRALQLAPTAVLLVLPVSPPVPALDDSEPGPENRAATGRIVINNRSNQSSPISGVGRTKSDVVASTGSGVTKIFWWAVQPILTIFEYVSFFIFGTPTNARSWGRTDSNSTVSPRNSAEESRVSAGGSDSAAGIRRRNIPSQGRVLRQEGNIRKFANPGDVSADDGDGKDDDGTWNGNSTQQL</sequence>
<evidence type="ECO:0000256" key="4">
    <source>
        <dbReference type="ARBA" id="ARBA00040925"/>
    </source>
</evidence>
<accession>A0A7R9BSJ2</accession>
<comment type="subunit">
    <text evidence="3">Directly interacts with VCP. Interacts with UBQLN1. Forms a complex with VCP and UBQLN1.</text>
</comment>
<keyword evidence="2" id="KW-0834">Unfolded protein response</keyword>
<organism evidence="9">
    <name type="scientific">Notodromas monacha</name>
    <dbReference type="NCBI Taxonomy" id="399045"/>
    <lineage>
        <taxon>Eukaryota</taxon>
        <taxon>Metazoa</taxon>
        <taxon>Ecdysozoa</taxon>
        <taxon>Arthropoda</taxon>
        <taxon>Crustacea</taxon>
        <taxon>Oligostraca</taxon>
        <taxon>Ostracoda</taxon>
        <taxon>Podocopa</taxon>
        <taxon>Podocopida</taxon>
        <taxon>Cypridocopina</taxon>
        <taxon>Cypridoidea</taxon>
        <taxon>Cyprididae</taxon>
        <taxon>Notodromas</taxon>
    </lineage>
</organism>
<proteinExistence type="predicted"/>
<dbReference type="InterPro" id="IPR029071">
    <property type="entry name" value="Ubiquitin-like_domsf"/>
</dbReference>
<evidence type="ECO:0000256" key="6">
    <source>
        <dbReference type="ARBA" id="ARBA00046062"/>
    </source>
</evidence>
<dbReference type="EMBL" id="OA884420">
    <property type="protein sequence ID" value="CAD7280765.1"/>
    <property type="molecule type" value="Genomic_DNA"/>
</dbReference>
<dbReference type="Proteomes" id="UP000678499">
    <property type="component" value="Unassembled WGS sequence"/>
</dbReference>
<evidence type="ECO:0000313" key="9">
    <source>
        <dbReference type="EMBL" id="CAD7280765.1"/>
    </source>
</evidence>
<dbReference type="PANTHER" id="PTHR46424:SF1">
    <property type="entry name" value="UBX DOMAIN-CONTAINING PROTEIN 4"/>
    <property type="match status" value="1"/>
</dbReference>